<protein>
    <submittedName>
        <fullName evidence="1">Uncharacterized protein</fullName>
    </submittedName>
</protein>
<keyword evidence="2" id="KW-1185">Reference proteome</keyword>
<dbReference type="EMBL" id="GL891302">
    <property type="protein sequence ID" value="EGO60861.1"/>
    <property type="molecule type" value="Genomic_DNA"/>
</dbReference>
<dbReference type="GeneID" id="20831808"/>
<sequence length="95" mass="10407">MPGQGSLCLLAGRRWKTRSDEMVLRKTGGKSGRRERRVEVRFKIVDDGDLCCKVNGARLLEEDARLSKRRCPGFIVGSGKPTAALVAALTVQGLH</sequence>
<accession>F8MET7</accession>
<organism evidence="1 2">
    <name type="scientific">Neurospora tetrasperma (strain FGSC 2508 / ATCC MYA-4615 / P0657)</name>
    <dbReference type="NCBI Taxonomy" id="510951"/>
    <lineage>
        <taxon>Eukaryota</taxon>
        <taxon>Fungi</taxon>
        <taxon>Dikarya</taxon>
        <taxon>Ascomycota</taxon>
        <taxon>Pezizomycotina</taxon>
        <taxon>Sordariomycetes</taxon>
        <taxon>Sordariomycetidae</taxon>
        <taxon>Sordariales</taxon>
        <taxon>Sordariaceae</taxon>
        <taxon>Neurospora</taxon>
    </lineage>
</organism>
<name>F8MET7_NEUT8</name>
<gene>
    <name evidence="1" type="ORF">NEUTE1DRAFT_98019</name>
</gene>
<evidence type="ECO:0000313" key="1">
    <source>
        <dbReference type="EMBL" id="EGO60861.1"/>
    </source>
</evidence>
<dbReference type="KEGG" id="nte:NEUTE1DRAFT98019"/>
<dbReference type="Proteomes" id="UP000008065">
    <property type="component" value="Unassembled WGS sequence"/>
</dbReference>
<proteinExistence type="predicted"/>
<reference evidence="2" key="1">
    <citation type="journal article" date="2011" name="Genetics">
        <title>Massive changes in genome architecture accompany the transition to self-fertility in the filamentous fungus Neurospora tetrasperma.</title>
        <authorList>
            <person name="Ellison C.E."/>
            <person name="Stajich J.E."/>
            <person name="Jacobson D.J."/>
            <person name="Natvig D.O."/>
            <person name="Lapidus A."/>
            <person name="Foster B."/>
            <person name="Aerts A."/>
            <person name="Riley R."/>
            <person name="Lindquist E.A."/>
            <person name="Grigoriev I.V."/>
            <person name="Taylor J.W."/>
        </authorList>
    </citation>
    <scope>NUCLEOTIDE SEQUENCE [LARGE SCALE GENOMIC DNA]</scope>
    <source>
        <strain evidence="2">FGSC 2508 / P0657</strain>
    </source>
</reference>
<dbReference type="RefSeq" id="XP_009848046.1">
    <property type="nucleotide sequence ID" value="XM_009849744.1"/>
</dbReference>
<dbReference type="AlphaFoldDB" id="F8MET7"/>
<dbReference type="HOGENOM" id="CLU_152077_0_0_1"/>
<evidence type="ECO:0000313" key="2">
    <source>
        <dbReference type="Proteomes" id="UP000008065"/>
    </source>
</evidence>
<dbReference type="VEuPathDB" id="FungiDB:NEUTE1DRAFT_98019"/>